<dbReference type="Gene3D" id="1.10.630.10">
    <property type="entry name" value="Cytochrome P450"/>
    <property type="match status" value="1"/>
</dbReference>
<evidence type="ECO:0000256" key="1">
    <source>
        <dbReference type="ARBA" id="ARBA00023033"/>
    </source>
</evidence>
<dbReference type="GeneID" id="107071388"/>
<protein>
    <submittedName>
        <fullName evidence="3">Uncharacterized protein LOC107071388</fullName>
    </submittedName>
</protein>
<dbReference type="Proteomes" id="UP000694924">
    <property type="component" value="Unplaced"/>
</dbReference>
<evidence type="ECO:0000313" key="2">
    <source>
        <dbReference type="Proteomes" id="UP000694924"/>
    </source>
</evidence>
<proteinExistence type="predicted"/>
<evidence type="ECO:0000313" key="3">
    <source>
        <dbReference type="RefSeq" id="XP_015185842.1"/>
    </source>
</evidence>
<organism evidence="2 3">
    <name type="scientific">Polistes dominula</name>
    <name type="common">European paper wasp</name>
    <name type="synonym">Vespa dominula</name>
    <dbReference type="NCBI Taxonomy" id="743375"/>
    <lineage>
        <taxon>Eukaryota</taxon>
        <taxon>Metazoa</taxon>
        <taxon>Ecdysozoa</taxon>
        <taxon>Arthropoda</taxon>
        <taxon>Hexapoda</taxon>
        <taxon>Insecta</taxon>
        <taxon>Pterygota</taxon>
        <taxon>Neoptera</taxon>
        <taxon>Endopterygota</taxon>
        <taxon>Hymenoptera</taxon>
        <taxon>Apocrita</taxon>
        <taxon>Aculeata</taxon>
        <taxon>Vespoidea</taxon>
        <taxon>Vespidae</taxon>
        <taxon>Polistinae</taxon>
        <taxon>Polistini</taxon>
        <taxon>Polistes</taxon>
    </lineage>
</organism>
<keyword evidence="1" id="KW-0560">Oxidoreductase</keyword>
<sequence length="168" mass="19944">MESLSKNSKRLINVLENTNGENLDFSHYVHLYTLDNLQYLLSLRNCRILKIFRHVQIHKKLFSFFLLTDSLLESDLNLQNNQDCRLDKYLNDMMDITMERFSKLWLYPNIIFKNSSLGKWLHENLTCINNITNEIIKKKKESIQEEKFTREGNGPYASKLTKIINIIV</sequence>
<gene>
    <name evidence="3" type="primary">LOC107071388</name>
</gene>
<reference evidence="3" key="1">
    <citation type="submission" date="2025-08" db="UniProtKB">
        <authorList>
            <consortium name="RefSeq"/>
        </authorList>
    </citation>
    <scope>IDENTIFICATION</scope>
    <source>
        <tissue evidence="3">Whole body</tissue>
    </source>
</reference>
<accession>A0ABM1J055</accession>
<dbReference type="RefSeq" id="XP_015185842.1">
    <property type="nucleotide sequence ID" value="XM_015330356.1"/>
</dbReference>
<keyword evidence="2" id="KW-1185">Reference proteome</keyword>
<keyword evidence="1" id="KW-0503">Monooxygenase</keyword>
<name>A0ABM1J055_POLDO</name>
<dbReference type="InterPro" id="IPR036396">
    <property type="entry name" value="Cyt_P450_sf"/>
</dbReference>